<feature type="non-terminal residue" evidence="2">
    <location>
        <position position="22"/>
    </location>
</feature>
<gene>
    <name evidence="2" type="ORF">A245_18951</name>
</gene>
<name>A0A656JWX4_PSESF</name>
<evidence type="ECO:0000313" key="3">
    <source>
        <dbReference type="Proteomes" id="UP000018849"/>
    </source>
</evidence>
<evidence type="ECO:0000313" key="2">
    <source>
        <dbReference type="EMBL" id="EPN58865.1"/>
    </source>
</evidence>
<dbReference type="InterPro" id="IPR015590">
    <property type="entry name" value="Aldehyde_DH_dom"/>
</dbReference>
<dbReference type="AlphaFoldDB" id="A0A656JWX4"/>
<dbReference type="InterPro" id="IPR016163">
    <property type="entry name" value="Ald_DH_C"/>
</dbReference>
<dbReference type="Pfam" id="PF00171">
    <property type="entry name" value="Aldedh"/>
    <property type="match status" value="1"/>
</dbReference>
<protein>
    <recommendedName>
        <fullName evidence="1">Aldehyde dehydrogenase domain-containing protein</fullName>
    </recommendedName>
</protein>
<dbReference type="SUPFAM" id="SSF53720">
    <property type="entry name" value="ALDH-like"/>
    <property type="match status" value="1"/>
</dbReference>
<dbReference type="Gene3D" id="3.40.309.10">
    <property type="entry name" value="Aldehyde Dehydrogenase, Chain A, domain 2"/>
    <property type="match status" value="1"/>
</dbReference>
<proteinExistence type="predicted"/>
<dbReference type="GO" id="GO:0016620">
    <property type="term" value="F:oxidoreductase activity, acting on the aldehyde or oxo group of donors, NAD or NADP as acceptor"/>
    <property type="evidence" value="ECO:0007669"/>
    <property type="project" value="InterPro"/>
</dbReference>
<evidence type="ECO:0000259" key="1">
    <source>
        <dbReference type="Pfam" id="PF00171"/>
    </source>
</evidence>
<comment type="caution">
    <text evidence="2">The sequence shown here is derived from an EMBL/GenBank/DDBJ whole genome shotgun (WGS) entry which is preliminary data.</text>
</comment>
<feature type="domain" description="Aldehyde dehydrogenase" evidence="1">
    <location>
        <begin position="1"/>
        <end position="21"/>
    </location>
</feature>
<dbReference type="Proteomes" id="UP000018849">
    <property type="component" value="Unassembled WGS sequence"/>
</dbReference>
<accession>A0A656JWX4</accession>
<reference evidence="2 3" key="1">
    <citation type="journal article" date="2013" name="PLoS Pathog.">
        <title>Genomic analysis of the Kiwifruit pathogen Pseudomonas syringae pv. actinidiae provides insight into the origins of an emergent plant disease.</title>
        <authorList>
            <person name="McCann H.C."/>
            <person name="Rikkerink E.H."/>
            <person name="Bertels F."/>
            <person name="Fiers M."/>
            <person name="Lu A."/>
            <person name="Rees-George J."/>
            <person name="Andersen M.T."/>
            <person name="Gleave A.P."/>
            <person name="Haubold B."/>
            <person name="Wohlers M.W."/>
            <person name="Guttman D.S."/>
            <person name="Wang P.W."/>
            <person name="Straub C."/>
            <person name="Vanneste J.L."/>
            <person name="Rainey P.B."/>
            <person name="Templeton M.D."/>
        </authorList>
    </citation>
    <scope>NUCLEOTIDE SEQUENCE [LARGE SCALE GENOMIC DNA]</scope>
    <source>
        <strain evidence="2 3">ICMP 19096</strain>
    </source>
</reference>
<organism evidence="2 3">
    <name type="scientific">Pseudomonas syringae pv. actinidiae ICMP 19096</name>
    <dbReference type="NCBI Taxonomy" id="1194405"/>
    <lineage>
        <taxon>Bacteria</taxon>
        <taxon>Pseudomonadati</taxon>
        <taxon>Pseudomonadota</taxon>
        <taxon>Gammaproteobacteria</taxon>
        <taxon>Pseudomonadales</taxon>
        <taxon>Pseudomonadaceae</taxon>
        <taxon>Pseudomonas</taxon>
        <taxon>Pseudomonas syringae</taxon>
    </lineage>
</organism>
<sequence>MKIMQEEVFGPVASVIRFKDEA</sequence>
<dbReference type="EMBL" id="AOKF01001591">
    <property type="protein sequence ID" value="EPN58865.1"/>
    <property type="molecule type" value="Genomic_DNA"/>
</dbReference>
<dbReference type="InterPro" id="IPR016161">
    <property type="entry name" value="Ald_DH/histidinol_DH"/>
</dbReference>